<gene>
    <name evidence="7" type="primary">gatA</name>
    <name evidence="10" type="ORF">AMET1_0236</name>
</gene>
<dbReference type="InterPro" id="IPR036928">
    <property type="entry name" value="AS_sf"/>
</dbReference>
<evidence type="ECO:0000256" key="8">
    <source>
        <dbReference type="SAM" id="MobiDB-lite"/>
    </source>
</evidence>
<dbReference type="PANTHER" id="PTHR11895">
    <property type="entry name" value="TRANSAMIDASE"/>
    <property type="match status" value="1"/>
</dbReference>
<keyword evidence="10" id="KW-0808">Transferase</keyword>
<dbReference type="GO" id="GO:0006412">
    <property type="term" value="P:translation"/>
    <property type="evidence" value="ECO:0007669"/>
    <property type="project" value="UniProtKB-UniRule"/>
</dbReference>
<evidence type="ECO:0000313" key="11">
    <source>
        <dbReference type="Proteomes" id="UP000195137"/>
    </source>
</evidence>
<protein>
    <recommendedName>
        <fullName evidence="7">Glutamyl-tRNA(Gln) amidotransferase subunit A</fullName>
        <shortName evidence="7">Glu-ADT subunit A</shortName>
        <ecNumber evidence="7">6.3.5.7</ecNumber>
    </recommendedName>
</protein>
<evidence type="ECO:0000313" key="10">
    <source>
        <dbReference type="EMBL" id="OUJ18590.1"/>
    </source>
</evidence>
<keyword evidence="4 7" id="KW-0067">ATP-binding</keyword>
<dbReference type="InterPro" id="IPR023631">
    <property type="entry name" value="Amidase_dom"/>
</dbReference>
<evidence type="ECO:0000259" key="9">
    <source>
        <dbReference type="Pfam" id="PF01425"/>
    </source>
</evidence>
<keyword evidence="3 7" id="KW-0547">Nucleotide-binding</keyword>
<keyword evidence="11" id="KW-1185">Reference proteome</keyword>
<feature type="active site" description="Charge relay system" evidence="7">
    <location>
        <position position="75"/>
    </location>
</feature>
<proteinExistence type="inferred from homology"/>
<name>A0A1Y3GBH2_9EURY</name>
<comment type="similarity">
    <text evidence="1 7">Belongs to the amidase family. GatA subfamily.</text>
</comment>
<comment type="subunit">
    <text evidence="7">Heterotrimer of A, B and C subunits.</text>
</comment>
<dbReference type="GO" id="GO:0005524">
    <property type="term" value="F:ATP binding"/>
    <property type="evidence" value="ECO:0007669"/>
    <property type="project" value="UniProtKB-KW"/>
</dbReference>
<dbReference type="Proteomes" id="UP000195137">
    <property type="component" value="Unassembled WGS sequence"/>
</dbReference>
<evidence type="ECO:0000256" key="4">
    <source>
        <dbReference type="ARBA" id="ARBA00022840"/>
    </source>
</evidence>
<dbReference type="GO" id="GO:0030956">
    <property type="term" value="C:glutamyl-tRNA(Gln) amidotransferase complex"/>
    <property type="evidence" value="ECO:0007669"/>
    <property type="project" value="InterPro"/>
</dbReference>
<dbReference type="GO" id="GO:0050567">
    <property type="term" value="F:glutaminyl-tRNA synthase (glutamine-hydrolyzing) activity"/>
    <property type="evidence" value="ECO:0007669"/>
    <property type="project" value="UniProtKB-UniRule"/>
</dbReference>
<dbReference type="PANTHER" id="PTHR11895:SF7">
    <property type="entry name" value="GLUTAMYL-TRNA(GLN) AMIDOTRANSFERASE SUBUNIT A, MITOCHONDRIAL"/>
    <property type="match status" value="1"/>
</dbReference>
<dbReference type="Gene3D" id="3.90.1300.10">
    <property type="entry name" value="Amidase signature (AS) domain"/>
    <property type="match status" value="1"/>
</dbReference>
<feature type="compositionally biased region" description="Polar residues" evidence="8">
    <location>
        <begin position="229"/>
        <end position="245"/>
    </location>
</feature>
<dbReference type="EMBL" id="MRZU01000003">
    <property type="protein sequence ID" value="OUJ18590.1"/>
    <property type="molecule type" value="Genomic_DNA"/>
</dbReference>
<evidence type="ECO:0000256" key="1">
    <source>
        <dbReference type="ARBA" id="ARBA00008069"/>
    </source>
</evidence>
<dbReference type="InterPro" id="IPR000120">
    <property type="entry name" value="Amidase"/>
</dbReference>
<dbReference type="InterPro" id="IPR004412">
    <property type="entry name" value="GatA"/>
</dbReference>
<evidence type="ECO:0000256" key="3">
    <source>
        <dbReference type="ARBA" id="ARBA00022741"/>
    </source>
</evidence>
<dbReference type="InterPro" id="IPR020556">
    <property type="entry name" value="Amidase_CS"/>
</dbReference>
<keyword evidence="5 7" id="KW-0648">Protein biosynthesis</keyword>
<evidence type="ECO:0000256" key="2">
    <source>
        <dbReference type="ARBA" id="ARBA00022598"/>
    </source>
</evidence>
<feature type="region of interest" description="Disordered" evidence="8">
    <location>
        <begin position="226"/>
        <end position="250"/>
    </location>
</feature>
<evidence type="ECO:0000256" key="7">
    <source>
        <dbReference type="HAMAP-Rule" id="MF_00120"/>
    </source>
</evidence>
<feature type="active site" description="Acyl-ester intermediate" evidence="7">
    <location>
        <position position="174"/>
    </location>
</feature>
<feature type="domain" description="Amidase" evidence="9">
    <location>
        <begin position="20"/>
        <end position="457"/>
    </location>
</feature>
<organism evidence="10 11">
    <name type="scientific">Methanonatronarchaeum thermophilum</name>
    <dbReference type="NCBI Taxonomy" id="1927129"/>
    <lineage>
        <taxon>Archaea</taxon>
        <taxon>Methanobacteriati</taxon>
        <taxon>Methanobacteriota</taxon>
        <taxon>Methanonatronarchaeia</taxon>
        <taxon>Methanonatronarchaeales</taxon>
        <taxon>Methanonatronarchaeaceae</taxon>
        <taxon>Methanonatronarchaeum</taxon>
    </lineage>
</organism>
<dbReference type="GO" id="GO:0016740">
    <property type="term" value="F:transferase activity"/>
    <property type="evidence" value="ECO:0007669"/>
    <property type="project" value="UniProtKB-KW"/>
</dbReference>
<dbReference type="HAMAP" id="MF_00120">
    <property type="entry name" value="GatA"/>
    <property type="match status" value="1"/>
</dbReference>
<dbReference type="NCBIfam" id="TIGR00132">
    <property type="entry name" value="gatA"/>
    <property type="match status" value="1"/>
</dbReference>
<feature type="active site" description="Charge relay system" evidence="7">
    <location>
        <position position="150"/>
    </location>
</feature>
<dbReference type="EC" id="6.3.5.7" evidence="7"/>
<reference evidence="10 11" key="1">
    <citation type="submission" date="2016-12" db="EMBL/GenBank/DDBJ databases">
        <title>Discovery of methanogenic haloarchaea.</title>
        <authorList>
            <person name="Sorokin D.Y."/>
            <person name="Makarova K.S."/>
            <person name="Abbas B."/>
            <person name="Ferrer M."/>
            <person name="Golyshin P.N."/>
        </authorList>
    </citation>
    <scope>NUCLEOTIDE SEQUENCE [LARGE SCALE GENOMIC DNA]</scope>
    <source>
        <strain evidence="10">AMET1</strain>
    </source>
</reference>
<comment type="function">
    <text evidence="7">Allows the formation of correctly charged Gln-tRNA(Gln) through the transamidation of misacylated Glu-tRNA(Gln) in organisms which lack glutaminyl-tRNA synthetase. The reaction takes place in the presence of glutamine and ATP through an activated gamma-phospho-Glu-tRNA(Gln).</text>
</comment>
<comment type="caution">
    <text evidence="10">The sequence shown here is derived from an EMBL/GenBank/DDBJ whole genome shotgun (WGS) entry which is preliminary data.</text>
</comment>
<comment type="catalytic activity">
    <reaction evidence="6 7">
        <text>L-glutamyl-tRNA(Gln) + L-glutamine + ATP + H2O = L-glutaminyl-tRNA(Gln) + L-glutamate + ADP + phosphate + H(+)</text>
        <dbReference type="Rhea" id="RHEA:17521"/>
        <dbReference type="Rhea" id="RHEA-COMP:9681"/>
        <dbReference type="Rhea" id="RHEA-COMP:9684"/>
        <dbReference type="ChEBI" id="CHEBI:15377"/>
        <dbReference type="ChEBI" id="CHEBI:15378"/>
        <dbReference type="ChEBI" id="CHEBI:29985"/>
        <dbReference type="ChEBI" id="CHEBI:30616"/>
        <dbReference type="ChEBI" id="CHEBI:43474"/>
        <dbReference type="ChEBI" id="CHEBI:58359"/>
        <dbReference type="ChEBI" id="CHEBI:78520"/>
        <dbReference type="ChEBI" id="CHEBI:78521"/>
        <dbReference type="ChEBI" id="CHEBI:456216"/>
        <dbReference type="EC" id="6.3.5.7"/>
    </reaction>
</comment>
<keyword evidence="2 7" id="KW-0436">Ligase</keyword>
<dbReference type="PROSITE" id="PS00571">
    <property type="entry name" value="AMIDASES"/>
    <property type="match status" value="1"/>
</dbReference>
<sequence>MIEAWKTTQRIKNGEDTSVEVVERVFENIKKHEKNVNAYITLEKEKALNQARKIDKAIKNGEDPGPLAGVPIGIKDSISTAGMKTTCGSKTLQNYIPPYDAYTVQQIKEAGGIVIGKTNCDEFCMGSTTETSYFGETRNPLNPDLVPGGSSGGSAAAVSYGGASIALGSDTGGSVRCPAAFCSVVGLKPTYGSVSRHGLVAYGSSLDQIGPITQDVKDAALTYDVISGNDPQDPTSNTTKQNHLQNLEPDPDVTLGIPKQLQEGVDPEIKQKTNEKIDKLRDLGAETKRIDIPSLEYALPAYCIISMSEASSNLARYDGVRYGHRSKSNEDWNTEFSKTRAESFGDEVKRRIILGTYALSAGYYDRYYNKALKIRNLLTKEFKQTFKEVDALISPTMPYKPFEIGEKINDPLSLYMGDALNVPVNMVGNPSITIPTNKNEPIGIQIIGDHHQEQKILNIAKAMEETK</sequence>
<evidence type="ECO:0000256" key="5">
    <source>
        <dbReference type="ARBA" id="ARBA00022917"/>
    </source>
</evidence>
<evidence type="ECO:0000256" key="6">
    <source>
        <dbReference type="ARBA" id="ARBA00047407"/>
    </source>
</evidence>
<dbReference type="SUPFAM" id="SSF75304">
    <property type="entry name" value="Amidase signature (AS) enzymes"/>
    <property type="match status" value="1"/>
</dbReference>
<dbReference type="AlphaFoldDB" id="A0A1Y3GBH2"/>
<dbReference type="Pfam" id="PF01425">
    <property type="entry name" value="Amidase"/>
    <property type="match status" value="1"/>
</dbReference>
<accession>A0A1Y3GBH2</accession>
<dbReference type="OrthoDB" id="7931at2157"/>